<dbReference type="PANTHER" id="PTHR46743:SF2">
    <property type="entry name" value="TEICHOIC ACIDS EXPORT ATP-BINDING PROTEIN TAGH"/>
    <property type="match status" value="1"/>
</dbReference>
<organism evidence="7 8">
    <name type="scientific">Patulibacter brassicae</name>
    <dbReference type="NCBI Taxonomy" id="1705717"/>
    <lineage>
        <taxon>Bacteria</taxon>
        <taxon>Bacillati</taxon>
        <taxon>Actinomycetota</taxon>
        <taxon>Thermoleophilia</taxon>
        <taxon>Solirubrobacterales</taxon>
        <taxon>Patulibacteraceae</taxon>
        <taxon>Patulibacter</taxon>
    </lineage>
</organism>
<evidence type="ECO:0000256" key="5">
    <source>
        <dbReference type="SAM" id="MobiDB-lite"/>
    </source>
</evidence>
<dbReference type="PANTHER" id="PTHR46743">
    <property type="entry name" value="TEICHOIC ACIDS EXPORT ATP-BINDING PROTEIN TAGH"/>
    <property type="match status" value="1"/>
</dbReference>
<evidence type="ECO:0000259" key="6">
    <source>
        <dbReference type="PROSITE" id="PS50893"/>
    </source>
</evidence>
<evidence type="ECO:0000256" key="2">
    <source>
        <dbReference type="ARBA" id="ARBA00022448"/>
    </source>
</evidence>
<dbReference type="InterPro" id="IPR003593">
    <property type="entry name" value="AAA+_ATPase"/>
</dbReference>
<protein>
    <submittedName>
        <fullName evidence="7">ABC transporter ATP-binding protein</fullName>
    </submittedName>
</protein>
<gene>
    <name evidence="7" type="ORF">SK069_12885</name>
</gene>
<keyword evidence="4 7" id="KW-0067">ATP-binding</keyword>
<dbReference type="InterPro" id="IPR003439">
    <property type="entry name" value="ABC_transporter-like_ATP-bd"/>
</dbReference>
<keyword evidence="8" id="KW-1185">Reference proteome</keyword>
<comment type="caution">
    <text evidence="7">The sequence shown here is derived from an EMBL/GenBank/DDBJ whole genome shotgun (WGS) entry which is preliminary data.</text>
</comment>
<sequence>MSGGLEAGAIRLRDATRAFDVRIDSGRTLKEVLVGGLRRRSAPGGRDPRHPPPVQALRGVSLDIAPRETVAIVGRNGAGKSSTLRVLAGIVPLDSGSVEIGGRVAALLDLAAGFSRDFSGRENIVMGGALYGLSRREVEERMEAMVAFSELGDFVDLPLKTYSTGMLVRLAFAIVAELDADVLLIDEVLAVGDGAFQRKCEERIAQQVAGGSTLVLVSHDLALIERTCERTVLLDNGRVAADGPTADVLAEYRHVLEDASAPVRGSGAPAVPAGADADRQDSAS</sequence>
<evidence type="ECO:0000256" key="1">
    <source>
        <dbReference type="ARBA" id="ARBA00005417"/>
    </source>
</evidence>
<name>A0ABU4VN36_9ACTN</name>
<comment type="similarity">
    <text evidence="1">Belongs to the ABC transporter superfamily.</text>
</comment>
<evidence type="ECO:0000256" key="4">
    <source>
        <dbReference type="ARBA" id="ARBA00022840"/>
    </source>
</evidence>
<dbReference type="Proteomes" id="UP001277761">
    <property type="component" value="Unassembled WGS sequence"/>
</dbReference>
<dbReference type="RefSeq" id="WP_319954650.1">
    <property type="nucleotide sequence ID" value="NZ_JAXAVX010000006.1"/>
</dbReference>
<evidence type="ECO:0000256" key="3">
    <source>
        <dbReference type="ARBA" id="ARBA00022741"/>
    </source>
</evidence>
<dbReference type="InterPro" id="IPR015860">
    <property type="entry name" value="ABC_transpr_TagH-like"/>
</dbReference>
<evidence type="ECO:0000313" key="8">
    <source>
        <dbReference type="Proteomes" id="UP001277761"/>
    </source>
</evidence>
<feature type="compositionally biased region" description="Low complexity" evidence="5">
    <location>
        <begin position="262"/>
        <end position="275"/>
    </location>
</feature>
<accession>A0ABU4VN36</accession>
<proteinExistence type="inferred from homology"/>
<evidence type="ECO:0000313" key="7">
    <source>
        <dbReference type="EMBL" id="MDX8152494.1"/>
    </source>
</evidence>
<keyword evidence="3" id="KW-0547">Nucleotide-binding</keyword>
<dbReference type="Pfam" id="PF00005">
    <property type="entry name" value="ABC_tran"/>
    <property type="match status" value="1"/>
</dbReference>
<feature type="domain" description="ABC transporter" evidence="6">
    <location>
        <begin position="10"/>
        <end position="261"/>
    </location>
</feature>
<dbReference type="SUPFAM" id="SSF52540">
    <property type="entry name" value="P-loop containing nucleoside triphosphate hydrolases"/>
    <property type="match status" value="1"/>
</dbReference>
<dbReference type="InterPro" id="IPR050683">
    <property type="entry name" value="Bact_Polysacc_Export_ATP-bd"/>
</dbReference>
<feature type="region of interest" description="Disordered" evidence="5">
    <location>
        <begin position="262"/>
        <end position="284"/>
    </location>
</feature>
<keyword evidence="2" id="KW-0813">Transport</keyword>
<dbReference type="Gene3D" id="3.40.50.300">
    <property type="entry name" value="P-loop containing nucleotide triphosphate hydrolases"/>
    <property type="match status" value="1"/>
</dbReference>
<dbReference type="GO" id="GO:0005524">
    <property type="term" value="F:ATP binding"/>
    <property type="evidence" value="ECO:0007669"/>
    <property type="project" value="UniProtKB-KW"/>
</dbReference>
<reference evidence="7 8" key="1">
    <citation type="submission" date="2023-11" db="EMBL/GenBank/DDBJ databases">
        <authorList>
            <person name="Xu M."/>
            <person name="Jiang T."/>
        </authorList>
    </citation>
    <scope>NUCLEOTIDE SEQUENCE [LARGE SCALE GENOMIC DNA]</scope>
    <source>
        <strain evidence="7 8">SD</strain>
    </source>
</reference>
<dbReference type="EMBL" id="JAXAVX010000006">
    <property type="protein sequence ID" value="MDX8152494.1"/>
    <property type="molecule type" value="Genomic_DNA"/>
</dbReference>
<dbReference type="InterPro" id="IPR027417">
    <property type="entry name" value="P-loop_NTPase"/>
</dbReference>
<dbReference type="PROSITE" id="PS50893">
    <property type="entry name" value="ABC_TRANSPORTER_2"/>
    <property type="match status" value="1"/>
</dbReference>
<dbReference type="CDD" id="cd03220">
    <property type="entry name" value="ABC_KpsT_Wzt"/>
    <property type="match status" value="1"/>
</dbReference>
<dbReference type="SMART" id="SM00382">
    <property type="entry name" value="AAA"/>
    <property type="match status" value="1"/>
</dbReference>